<feature type="region of interest" description="Disordered" evidence="7">
    <location>
        <begin position="608"/>
        <end position="642"/>
    </location>
</feature>
<dbReference type="PROSITE" id="PS50893">
    <property type="entry name" value="ABC_TRANSPORTER_2"/>
    <property type="match status" value="2"/>
</dbReference>
<dbReference type="OrthoDB" id="6500128at2759"/>
<feature type="transmembrane region" description="Helical" evidence="8">
    <location>
        <begin position="960"/>
        <end position="980"/>
    </location>
</feature>
<dbReference type="InterPro" id="IPR039421">
    <property type="entry name" value="Type_1_exporter"/>
</dbReference>
<dbReference type="InterPro" id="IPR003593">
    <property type="entry name" value="AAA+_ATPase"/>
</dbReference>
<dbReference type="GO" id="GO:0090374">
    <property type="term" value="P:oligopeptide export from mitochondrion"/>
    <property type="evidence" value="ECO:0007669"/>
    <property type="project" value="TreeGrafter"/>
</dbReference>
<evidence type="ECO:0000256" key="4">
    <source>
        <dbReference type="ARBA" id="ARBA00022840"/>
    </source>
</evidence>
<proteinExistence type="predicted"/>
<dbReference type="RefSeq" id="XP_033652577.1">
    <property type="nucleotide sequence ID" value="XM_033795749.1"/>
</dbReference>
<feature type="compositionally biased region" description="Basic residues" evidence="7">
    <location>
        <begin position="787"/>
        <end position="808"/>
    </location>
</feature>
<feature type="domain" description="ABC transmembrane type-1" evidence="10">
    <location>
        <begin position="843"/>
        <end position="1126"/>
    </location>
</feature>
<keyword evidence="5 8" id="KW-1133">Transmembrane helix</keyword>
<accession>A0A6A6JGD3</accession>
<feature type="transmembrane region" description="Helical" evidence="8">
    <location>
        <begin position="97"/>
        <end position="121"/>
    </location>
</feature>
<dbReference type="FunFam" id="3.40.50.300:FF:001471">
    <property type="entry name" value="P-loop containing nucleoside triphosphate hydrolase protein"/>
    <property type="match status" value="2"/>
</dbReference>
<dbReference type="InterPro" id="IPR027417">
    <property type="entry name" value="P-loop_NTPase"/>
</dbReference>
<dbReference type="SUPFAM" id="SSF90123">
    <property type="entry name" value="ABC transporter transmembrane region"/>
    <property type="match status" value="2"/>
</dbReference>
<dbReference type="Gene3D" id="1.20.1560.10">
    <property type="entry name" value="ABC transporter type 1, transmembrane domain"/>
    <property type="match status" value="2"/>
</dbReference>
<feature type="domain" description="ABC transporter" evidence="9">
    <location>
        <begin position="1163"/>
        <end position="1436"/>
    </location>
</feature>
<dbReference type="GO" id="GO:0016887">
    <property type="term" value="F:ATP hydrolysis activity"/>
    <property type="evidence" value="ECO:0007669"/>
    <property type="project" value="InterPro"/>
</dbReference>
<evidence type="ECO:0000256" key="5">
    <source>
        <dbReference type="ARBA" id="ARBA00022989"/>
    </source>
</evidence>
<dbReference type="CDD" id="cd18577">
    <property type="entry name" value="ABC_6TM_Pgp_ABCB1_D1_like"/>
    <property type="match status" value="1"/>
</dbReference>
<feature type="transmembrane region" description="Helical" evidence="8">
    <location>
        <begin position="882"/>
        <end position="905"/>
    </location>
</feature>
<keyword evidence="2 8" id="KW-0812">Transmembrane</keyword>
<dbReference type="GO" id="GO:0005524">
    <property type="term" value="F:ATP binding"/>
    <property type="evidence" value="ECO:0007669"/>
    <property type="project" value="UniProtKB-KW"/>
</dbReference>
<dbReference type="PANTHER" id="PTHR43394">
    <property type="entry name" value="ATP-DEPENDENT PERMEASE MDL1, MITOCHONDRIAL"/>
    <property type="match status" value="1"/>
</dbReference>
<feature type="transmembrane region" description="Helical" evidence="8">
    <location>
        <begin position="1108"/>
        <end position="1129"/>
    </location>
</feature>
<dbReference type="PROSITE" id="PS00211">
    <property type="entry name" value="ABC_TRANSPORTER_1"/>
    <property type="match status" value="1"/>
</dbReference>
<keyword evidence="11" id="KW-0378">Hydrolase</keyword>
<keyword evidence="12" id="KW-1185">Reference proteome</keyword>
<evidence type="ECO:0000256" key="7">
    <source>
        <dbReference type="SAM" id="MobiDB-lite"/>
    </source>
</evidence>
<evidence type="ECO:0000313" key="11">
    <source>
        <dbReference type="EMBL" id="KAF2275038.1"/>
    </source>
</evidence>
<dbReference type="Pfam" id="PF00005">
    <property type="entry name" value="ABC_tran"/>
    <property type="match status" value="2"/>
</dbReference>
<protein>
    <submittedName>
        <fullName evidence="11">P-loop containing nucleoside triphosphate hydrolase protein</fullName>
    </submittedName>
</protein>
<dbReference type="GO" id="GO:0015421">
    <property type="term" value="F:ABC-type oligopeptide transporter activity"/>
    <property type="evidence" value="ECO:0007669"/>
    <property type="project" value="TreeGrafter"/>
</dbReference>
<dbReference type="Proteomes" id="UP000800097">
    <property type="component" value="Unassembled WGS sequence"/>
</dbReference>
<dbReference type="InterPro" id="IPR003439">
    <property type="entry name" value="ABC_transporter-like_ATP-bd"/>
</dbReference>
<feature type="transmembrane region" description="Helical" evidence="8">
    <location>
        <begin position="840"/>
        <end position="862"/>
    </location>
</feature>
<dbReference type="CDD" id="cd18578">
    <property type="entry name" value="ABC_6TM_Pgp_ABCB1_D2_like"/>
    <property type="match status" value="1"/>
</dbReference>
<keyword evidence="4" id="KW-0067">ATP-binding</keyword>
<evidence type="ECO:0000256" key="6">
    <source>
        <dbReference type="ARBA" id="ARBA00023136"/>
    </source>
</evidence>
<name>A0A6A6JGD3_WESOR</name>
<dbReference type="PANTHER" id="PTHR43394:SF15">
    <property type="entry name" value="ALPHA-FACTOR-TRANSPORTING ATPASE"/>
    <property type="match status" value="1"/>
</dbReference>
<dbReference type="InterPro" id="IPR017871">
    <property type="entry name" value="ABC_transporter-like_CS"/>
</dbReference>
<feature type="transmembrane region" description="Helical" evidence="8">
    <location>
        <begin position="986"/>
        <end position="1003"/>
    </location>
</feature>
<evidence type="ECO:0000256" key="3">
    <source>
        <dbReference type="ARBA" id="ARBA00022741"/>
    </source>
</evidence>
<evidence type="ECO:0000256" key="2">
    <source>
        <dbReference type="ARBA" id="ARBA00022692"/>
    </source>
</evidence>
<feature type="transmembrane region" description="Helical" evidence="8">
    <location>
        <begin position="46"/>
        <end position="72"/>
    </location>
</feature>
<dbReference type="EMBL" id="ML986499">
    <property type="protein sequence ID" value="KAF2275038.1"/>
    <property type="molecule type" value="Genomic_DNA"/>
</dbReference>
<dbReference type="Gene3D" id="3.40.50.300">
    <property type="entry name" value="P-loop containing nucleotide triphosphate hydrolases"/>
    <property type="match status" value="2"/>
</dbReference>
<organism evidence="11 12">
    <name type="scientific">Westerdykella ornata</name>
    <dbReference type="NCBI Taxonomy" id="318751"/>
    <lineage>
        <taxon>Eukaryota</taxon>
        <taxon>Fungi</taxon>
        <taxon>Dikarya</taxon>
        <taxon>Ascomycota</taxon>
        <taxon>Pezizomycotina</taxon>
        <taxon>Dothideomycetes</taxon>
        <taxon>Pleosporomycetidae</taxon>
        <taxon>Pleosporales</taxon>
        <taxon>Sporormiaceae</taxon>
        <taxon>Westerdykella</taxon>
    </lineage>
</organism>
<evidence type="ECO:0000313" key="12">
    <source>
        <dbReference type="Proteomes" id="UP000800097"/>
    </source>
</evidence>
<feature type="transmembrane region" description="Helical" evidence="8">
    <location>
        <begin position="1063"/>
        <end position="1088"/>
    </location>
</feature>
<sequence length="1441" mass="159536">MTTSQGSDSTGDLEKASIANDKHNVVAKNTRWIALFWFTRRRHLPLLSTAVCTAVIAALSRPAIAVLFGLLFRQFASFGSGQISGSELLHNGSNLCIYLTAVCAALWILSSFNFMLFLSFGELQARSARERVFESLLRKDMDWYDMSENGIAAFLSTAQTHIRDLQLSTSQPLGEIMQCFTVCVASLAVSFYFSWDLTLVIIGSLPFVYLVQTFLSKRLSKHAHEQAGKLQQALKYVISALQNIETVKCFNGQKLELQKYTGIIAAAGNIYKRQAQFRAGQIAAMQFYHLSIFFQAFWYGSYLVTSGKKNAGEVLTCFWTSLMAVQSISEFMPQLIVLQKGKVAATRLRNVMAHMSKFDGNEGSGIDRPDECEGEIRFHKVSFSYPTRPDEMALKEADLFFPAGKTIFVVGRSGSGKSTLGQLLVRFYRPTSGRIFLDGYSISTLDPRWLRQNVMLVEQHSVLFRDSLRKNIALGKPNDDVSDKEIDEAVRFALLEQMLREVPDGLDTLVGTKGNTMSGGQKQRVALARARLRDAPVLVLDESTSALDYITRAGIIEAIKNWRRGKTTIIITHDMSQIQPEDYVYIMEKAQVVQKGYRKDMEAEAGSPFHTFLSTGPIEREEEEENEKEERENVYYSSSEYEAEHDTDELVDAYGEDWAFHDSPSQVSLTGPSQFVSPFLSPRRSVMYHTSPTYNSSRRASVVTVDEGNDHTVSTALEMRPLPAKAVTAGKRGSRGPPFPSRTNSPHSGRPDRSSPVRPTSPRPPKARPLRPTRPNNPLVETFQERKVHRLSPRREKQLKRRLSQRHRRAEETPENTIQTLTLMQILGTVWPSLKGHSRLVLIAGFSSAVVHAVATPVFAYIFAQLLSTFWQETGAYRSALIYALTILAIAVIDSAASYGFVFFFEAAAQSWANAVKTEAMRRILLQPREFFDHNENSVSILAECLDNFGEEARNLPGRFVAIIIIIIVMICIAVVWAMISCWKLTLVAMATGPVLYFVFAAYNGTSSLWEKHTNEADEVVGQVLHETFTNIRTVRSLVLEEVFRKKFSDVTKAALRTGFKRAIFTGSIFGLNYTGVFFVSTMCFWFGAYLLSNGEFTTTRVYRTFNILLMSSAHVAGLLSFIPQINIARDAASRLLRLANLPTNSHELKGTTQITTAGDIVFHDTDFSYPTRPEQKVLRNINLHIPRGSCTAIVGSSGSGKSTIAALLLKLYQPTQNLTLSPYSTSLSPSPITVSDIDIDALDTASLRSRMALVSQTPVLFPGTVAENIAYGLPPDSPLASMDSIRAAATAAGIDEFISSLPQGYQTLIGEGGAGLSGGQAQRVAIARALAREPDILVLDEATSALDVESAGVVRETVRRLVVRGAGEGGRSRGKGKGKGKVGERKMTVIIITHARDMMAVAEKVIMLDKGRVVEEGGFDELRRKKGGHFATLLRGGGEY</sequence>
<feature type="region of interest" description="Disordered" evidence="7">
    <location>
        <begin position="717"/>
        <end position="814"/>
    </location>
</feature>
<evidence type="ECO:0000256" key="1">
    <source>
        <dbReference type="ARBA" id="ARBA00004141"/>
    </source>
</evidence>
<dbReference type="SUPFAM" id="SSF52540">
    <property type="entry name" value="P-loop containing nucleoside triphosphate hydrolases"/>
    <property type="match status" value="2"/>
</dbReference>
<dbReference type="InterPro" id="IPR011527">
    <property type="entry name" value="ABC1_TM_dom"/>
</dbReference>
<evidence type="ECO:0000256" key="8">
    <source>
        <dbReference type="SAM" id="Phobius"/>
    </source>
</evidence>
<dbReference type="SMART" id="SM00382">
    <property type="entry name" value="AAA"/>
    <property type="match status" value="2"/>
</dbReference>
<dbReference type="Pfam" id="PF00664">
    <property type="entry name" value="ABC_membrane"/>
    <property type="match status" value="2"/>
</dbReference>
<keyword evidence="3" id="KW-0547">Nucleotide-binding</keyword>
<gene>
    <name evidence="11" type="ORF">EI97DRAFT_380265</name>
</gene>
<evidence type="ECO:0000259" key="10">
    <source>
        <dbReference type="PROSITE" id="PS50929"/>
    </source>
</evidence>
<keyword evidence="6 8" id="KW-0472">Membrane</keyword>
<feature type="domain" description="ABC transporter" evidence="9">
    <location>
        <begin position="376"/>
        <end position="614"/>
    </location>
</feature>
<dbReference type="PROSITE" id="PS50929">
    <property type="entry name" value="ABC_TM1F"/>
    <property type="match status" value="2"/>
</dbReference>
<dbReference type="GeneID" id="54548924"/>
<reference evidence="11" key="1">
    <citation type="journal article" date="2020" name="Stud. Mycol.">
        <title>101 Dothideomycetes genomes: a test case for predicting lifestyles and emergence of pathogens.</title>
        <authorList>
            <person name="Haridas S."/>
            <person name="Albert R."/>
            <person name="Binder M."/>
            <person name="Bloem J."/>
            <person name="Labutti K."/>
            <person name="Salamov A."/>
            <person name="Andreopoulos B."/>
            <person name="Baker S."/>
            <person name="Barry K."/>
            <person name="Bills G."/>
            <person name="Bluhm B."/>
            <person name="Cannon C."/>
            <person name="Castanera R."/>
            <person name="Culley D."/>
            <person name="Daum C."/>
            <person name="Ezra D."/>
            <person name="Gonzalez J."/>
            <person name="Henrissat B."/>
            <person name="Kuo A."/>
            <person name="Liang C."/>
            <person name="Lipzen A."/>
            <person name="Lutzoni F."/>
            <person name="Magnuson J."/>
            <person name="Mondo S."/>
            <person name="Nolan M."/>
            <person name="Ohm R."/>
            <person name="Pangilinan J."/>
            <person name="Park H.-J."/>
            <person name="Ramirez L."/>
            <person name="Alfaro M."/>
            <person name="Sun H."/>
            <person name="Tritt A."/>
            <person name="Yoshinaga Y."/>
            <person name="Zwiers L.-H."/>
            <person name="Turgeon B."/>
            <person name="Goodwin S."/>
            <person name="Spatafora J."/>
            <person name="Crous P."/>
            <person name="Grigoriev I."/>
        </authorList>
    </citation>
    <scope>NUCLEOTIDE SEQUENCE</scope>
    <source>
        <strain evidence="11">CBS 379.55</strain>
    </source>
</reference>
<comment type="subcellular location">
    <subcellularLocation>
        <location evidence="1">Membrane</location>
        <topology evidence="1">Multi-pass membrane protein</topology>
    </subcellularLocation>
</comment>
<evidence type="ECO:0000259" key="9">
    <source>
        <dbReference type="PROSITE" id="PS50893"/>
    </source>
</evidence>
<feature type="domain" description="ABC transmembrane type-1" evidence="10">
    <location>
        <begin position="50"/>
        <end position="340"/>
    </location>
</feature>
<dbReference type="GO" id="GO:0005743">
    <property type="term" value="C:mitochondrial inner membrane"/>
    <property type="evidence" value="ECO:0007669"/>
    <property type="project" value="TreeGrafter"/>
</dbReference>
<dbReference type="InterPro" id="IPR036640">
    <property type="entry name" value="ABC1_TM_sf"/>
</dbReference>